<feature type="domain" description="SF4 helicase" evidence="1">
    <location>
        <begin position="314"/>
        <end position="583"/>
    </location>
</feature>
<dbReference type="InterPro" id="IPR027032">
    <property type="entry name" value="Twinkle-like"/>
</dbReference>
<dbReference type="InterPro" id="IPR007694">
    <property type="entry name" value="DNA_helicase_DnaB-like_C"/>
</dbReference>
<dbReference type="SUPFAM" id="SSF52540">
    <property type="entry name" value="P-loop containing nucleoside triphosphate hydrolases"/>
    <property type="match status" value="1"/>
</dbReference>
<dbReference type="EMBL" id="VUMI01000049">
    <property type="protein sequence ID" value="MSS90886.1"/>
    <property type="molecule type" value="Genomic_DNA"/>
</dbReference>
<accession>A0A6N7W6I9</accession>
<dbReference type="GO" id="GO:0005524">
    <property type="term" value="F:ATP binding"/>
    <property type="evidence" value="ECO:0007669"/>
    <property type="project" value="InterPro"/>
</dbReference>
<dbReference type="RefSeq" id="WP_154467292.1">
    <property type="nucleotide sequence ID" value="NZ_VUMI01000049.1"/>
</dbReference>
<dbReference type="GO" id="GO:0043139">
    <property type="term" value="F:5'-3' DNA helicase activity"/>
    <property type="evidence" value="ECO:0007669"/>
    <property type="project" value="InterPro"/>
</dbReference>
<dbReference type="InterPro" id="IPR027417">
    <property type="entry name" value="P-loop_NTPase"/>
</dbReference>
<dbReference type="InterPro" id="IPR034154">
    <property type="entry name" value="TOPRIM_DnaG/twinkle"/>
</dbReference>
<dbReference type="Gene3D" id="3.40.50.300">
    <property type="entry name" value="P-loop containing nucleotide triphosphate hydrolases"/>
    <property type="match status" value="1"/>
</dbReference>
<dbReference type="GO" id="GO:0006260">
    <property type="term" value="P:DNA replication"/>
    <property type="evidence" value="ECO:0007669"/>
    <property type="project" value="InterPro"/>
</dbReference>
<dbReference type="Proteomes" id="UP000436047">
    <property type="component" value="Unassembled WGS sequence"/>
</dbReference>
<dbReference type="GO" id="GO:0008270">
    <property type="term" value="F:zinc ion binding"/>
    <property type="evidence" value="ECO:0007669"/>
    <property type="project" value="InterPro"/>
</dbReference>
<dbReference type="GO" id="GO:0003697">
    <property type="term" value="F:single-stranded DNA binding"/>
    <property type="evidence" value="ECO:0007669"/>
    <property type="project" value="InterPro"/>
</dbReference>
<dbReference type="GeneID" id="86055755"/>
<organism evidence="2 3">
    <name type="scientific">Eisenbergiella porci</name>
    <dbReference type="NCBI Taxonomy" id="2652274"/>
    <lineage>
        <taxon>Bacteria</taxon>
        <taxon>Bacillati</taxon>
        <taxon>Bacillota</taxon>
        <taxon>Clostridia</taxon>
        <taxon>Lachnospirales</taxon>
        <taxon>Lachnospiraceae</taxon>
        <taxon>Eisenbergiella</taxon>
    </lineage>
</organism>
<dbReference type="CDD" id="cd01029">
    <property type="entry name" value="TOPRIM_primases"/>
    <property type="match status" value="1"/>
</dbReference>
<reference evidence="2 3" key="1">
    <citation type="submission" date="2019-08" db="EMBL/GenBank/DDBJ databases">
        <title>In-depth cultivation of the pig gut microbiome towards novel bacterial diversity and tailored functional studies.</title>
        <authorList>
            <person name="Wylensek D."/>
            <person name="Hitch T.C.A."/>
            <person name="Clavel T."/>
        </authorList>
    </citation>
    <scope>NUCLEOTIDE SEQUENCE [LARGE SCALE GENOMIC DNA]</scope>
    <source>
        <strain evidence="2 3">WCA-389-WT-23B</strain>
    </source>
</reference>
<name>A0A6N7W6I9_9FIRM</name>
<keyword evidence="3" id="KW-1185">Reference proteome</keyword>
<dbReference type="SUPFAM" id="SSF56731">
    <property type="entry name" value="DNA primase core"/>
    <property type="match status" value="1"/>
</dbReference>
<evidence type="ECO:0000313" key="3">
    <source>
        <dbReference type="Proteomes" id="UP000436047"/>
    </source>
</evidence>
<dbReference type="AlphaFoldDB" id="A0A6N7W6I9"/>
<proteinExistence type="predicted"/>
<evidence type="ECO:0000259" key="1">
    <source>
        <dbReference type="PROSITE" id="PS51199"/>
    </source>
</evidence>
<dbReference type="Pfam" id="PF13481">
    <property type="entry name" value="AAA_25"/>
    <property type="match status" value="1"/>
</dbReference>
<gene>
    <name evidence="2" type="ORF">FYJ45_22315</name>
</gene>
<dbReference type="PROSITE" id="PS51199">
    <property type="entry name" value="SF4_HELICASE"/>
    <property type="match status" value="1"/>
</dbReference>
<dbReference type="PANTHER" id="PTHR12873:SF0">
    <property type="entry name" value="TWINKLE MTDNA HELICASE"/>
    <property type="match status" value="1"/>
</dbReference>
<evidence type="ECO:0000313" key="2">
    <source>
        <dbReference type="EMBL" id="MSS90886.1"/>
    </source>
</evidence>
<dbReference type="InterPro" id="IPR036977">
    <property type="entry name" value="DNA_primase_Znf_CHC2"/>
</dbReference>
<sequence>MEYEFRQEDAYDFARFTGIEAKPKGDELFFKTCPYCRPLPTKGNIKSFSINLNSGQFKCFRASCGAEGNMLTLAKDFGFSLGNEIDEYIAPKRQFRRFKPRKEPIVPKDKAVEYLKGRGISERVAREYEITVQNGHENILVFPFFDEKGLLQFVKYRKTDYDRERDSNKEWCERDCKPVLFGMKQCRDFKRLIITEGQIDSLSVAEAGFSNAVSVPTGAKGFTWVPYCWDWVNKFEELVVFGDYEKGRVTLLDDIKQRFKKKISYIPPEYYKGCKDANEILQKYGAEAVAEAVNHAEQVPVNRVMRLADVKKVNIYEIPKLATGIRALDRYLCGGLPYGQVHIISGKRGDGKSTFASQLLVNAIEQNQRVLSYSGELPNYLFKVWIDLQIAGGKNVMQNDSISGAPSYFITNSTSERINNWYRDRAFLYDTSIIDSEKGETADLLDIIEQSIMQYGVRVILLDNLMTAIDLDSERYSDKYDQQSRFVYKLTRIALKFDVMILLVAHRRKNGYSSDMNDEVMGSGDITNYAGVILGYNRDDKLENNQRKLILTKNRLIGKLNTEGFILDYDEKSKRIFGMGDDVNRKYGWERPDNSDDTGDFEQISLGDEYDIPFD</sequence>
<dbReference type="Gene3D" id="3.40.1360.10">
    <property type="match status" value="1"/>
</dbReference>
<dbReference type="PANTHER" id="PTHR12873">
    <property type="entry name" value="T7-LIKE MITOCHONDRIAL DNA HELICASE"/>
    <property type="match status" value="1"/>
</dbReference>
<protein>
    <submittedName>
        <fullName evidence="2">AAA family ATPase</fullName>
    </submittedName>
</protein>
<dbReference type="Gene3D" id="3.90.580.10">
    <property type="entry name" value="Zinc finger, CHC2-type domain"/>
    <property type="match status" value="1"/>
</dbReference>
<comment type="caution">
    <text evidence="2">The sequence shown here is derived from an EMBL/GenBank/DDBJ whole genome shotgun (WGS) entry which is preliminary data.</text>
</comment>